<dbReference type="GeneID" id="81398424"/>
<comment type="caution">
    <text evidence="1">The sequence shown here is derived from an EMBL/GenBank/DDBJ whole genome shotgun (WGS) entry which is preliminary data.</text>
</comment>
<reference evidence="1" key="2">
    <citation type="journal article" date="2023" name="IMA Fungus">
        <title>Comparative genomic study of the Penicillium genus elucidates a diverse pangenome and 15 lateral gene transfer events.</title>
        <authorList>
            <person name="Petersen C."/>
            <person name="Sorensen T."/>
            <person name="Nielsen M.R."/>
            <person name="Sondergaard T.E."/>
            <person name="Sorensen J.L."/>
            <person name="Fitzpatrick D.A."/>
            <person name="Frisvad J.C."/>
            <person name="Nielsen K.L."/>
        </authorList>
    </citation>
    <scope>NUCLEOTIDE SEQUENCE</scope>
    <source>
        <strain evidence="1">IBT 34128</strain>
    </source>
</reference>
<keyword evidence="2" id="KW-1185">Reference proteome</keyword>
<protein>
    <submittedName>
        <fullName evidence="1">Uncharacterized protein</fullName>
    </submittedName>
</protein>
<gene>
    <name evidence="1" type="ORF">NUU61_008730</name>
</gene>
<dbReference type="RefSeq" id="XP_056507548.1">
    <property type="nucleotide sequence ID" value="XM_056659255.1"/>
</dbReference>
<reference evidence="1" key="1">
    <citation type="submission" date="2022-11" db="EMBL/GenBank/DDBJ databases">
        <authorList>
            <person name="Petersen C."/>
        </authorList>
    </citation>
    <scope>NUCLEOTIDE SEQUENCE</scope>
    <source>
        <strain evidence="1">IBT 34128</strain>
    </source>
</reference>
<dbReference type="OrthoDB" id="3061561at2759"/>
<dbReference type="EMBL" id="JAPMSZ010000011">
    <property type="protein sequence ID" value="KAJ5084151.1"/>
    <property type="molecule type" value="Genomic_DNA"/>
</dbReference>
<dbReference type="AlphaFoldDB" id="A0A9W9JWP0"/>
<proteinExistence type="predicted"/>
<organism evidence="1 2">
    <name type="scientific">Penicillium alfredii</name>
    <dbReference type="NCBI Taxonomy" id="1506179"/>
    <lineage>
        <taxon>Eukaryota</taxon>
        <taxon>Fungi</taxon>
        <taxon>Dikarya</taxon>
        <taxon>Ascomycota</taxon>
        <taxon>Pezizomycotina</taxon>
        <taxon>Eurotiomycetes</taxon>
        <taxon>Eurotiomycetidae</taxon>
        <taxon>Eurotiales</taxon>
        <taxon>Aspergillaceae</taxon>
        <taxon>Penicillium</taxon>
    </lineage>
</organism>
<evidence type="ECO:0000313" key="2">
    <source>
        <dbReference type="Proteomes" id="UP001141434"/>
    </source>
</evidence>
<evidence type="ECO:0000313" key="1">
    <source>
        <dbReference type="EMBL" id="KAJ5084151.1"/>
    </source>
</evidence>
<dbReference type="Proteomes" id="UP001141434">
    <property type="component" value="Unassembled WGS sequence"/>
</dbReference>
<name>A0A9W9JWP0_9EURO</name>
<accession>A0A9W9JWP0</accession>
<sequence length="101" mass="11468">MGGLALQTRDDWLYKIPPKHVESFIEAGLIRCSDFRDEDVQDRAKTDALGKLFTVVQSAWVTGTVIAHRYRCLCGVWGFDLRILVVQANRHDDPDCEFSAL</sequence>